<evidence type="ECO:0000313" key="3">
    <source>
        <dbReference type="Proteomes" id="UP000007305"/>
    </source>
</evidence>
<reference evidence="2" key="3">
    <citation type="submission" date="2021-05" db="UniProtKB">
        <authorList>
            <consortium name="EnsemblPlants"/>
        </authorList>
    </citation>
    <scope>IDENTIFICATION</scope>
    <source>
        <strain evidence="2">cv. B73</strain>
    </source>
</reference>
<organism evidence="2 3">
    <name type="scientific">Zea mays</name>
    <name type="common">Maize</name>
    <dbReference type="NCBI Taxonomy" id="4577"/>
    <lineage>
        <taxon>Eukaryota</taxon>
        <taxon>Viridiplantae</taxon>
        <taxon>Streptophyta</taxon>
        <taxon>Embryophyta</taxon>
        <taxon>Tracheophyta</taxon>
        <taxon>Spermatophyta</taxon>
        <taxon>Magnoliopsida</taxon>
        <taxon>Liliopsida</taxon>
        <taxon>Poales</taxon>
        <taxon>Poaceae</taxon>
        <taxon>PACMAD clade</taxon>
        <taxon>Panicoideae</taxon>
        <taxon>Andropogonodae</taxon>
        <taxon>Andropogoneae</taxon>
        <taxon>Tripsacinae</taxon>
        <taxon>Zea</taxon>
    </lineage>
</organism>
<dbReference type="CDD" id="cd00164">
    <property type="entry name" value="S1_like"/>
    <property type="match status" value="1"/>
</dbReference>
<evidence type="ECO:0000259" key="1">
    <source>
        <dbReference type="Pfam" id="PF00575"/>
    </source>
</evidence>
<feature type="domain" description="S1 motif" evidence="1">
    <location>
        <begin position="103"/>
        <end position="146"/>
    </location>
</feature>
<accession>A0A804LF91</accession>
<keyword evidence="3" id="KW-1185">Reference proteome</keyword>
<dbReference type="PANTHER" id="PTHR47600">
    <property type="entry name" value="NUCLEIC ACID-BINDING, OB-FOLD-LIKE PROTEIN"/>
    <property type="match status" value="1"/>
</dbReference>
<protein>
    <recommendedName>
        <fullName evidence="1">S1 motif domain-containing protein</fullName>
    </recommendedName>
</protein>
<dbReference type="InterPro" id="IPR003029">
    <property type="entry name" value="S1_domain"/>
</dbReference>
<dbReference type="Proteomes" id="UP000007305">
    <property type="component" value="Chromosome 1"/>
</dbReference>
<dbReference type="InterPro" id="IPR012340">
    <property type="entry name" value="NA-bd_OB-fold"/>
</dbReference>
<dbReference type="SUPFAM" id="SSF50249">
    <property type="entry name" value="Nucleic acid-binding proteins"/>
    <property type="match status" value="1"/>
</dbReference>
<dbReference type="Gene3D" id="2.40.50.140">
    <property type="entry name" value="Nucleic acid-binding proteins"/>
    <property type="match status" value="1"/>
</dbReference>
<reference evidence="3" key="1">
    <citation type="submission" date="2015-12" db="EMBL/GenBank/DDBJ databases">
        <title>Update maize B73 reference genome by single molecule sequencing technologies.</title>
        <authorList>
            <consortium name="Maize Genome Sequencing Project"/>
            <person name="Ware D."/>
        </authorList>
    </citation>
    <scope>NUCLEOTIDE SEQUENCE [LARGE SCALE GENOMIC DNA]</scope>
    <source>
        <strain evidence="3">cv. B73</strain>
    </source>
</reference>
<evidence type="ECO:0000313" key="2">
    <source>
        <dbReference type="EnsemblPlants" id="Zm00001eb007100_P002"/>
    </source>
</evidence>
<sequence>MHGGIDEGRQRRHHQIGKESLKVRDHIYSWKAAWVYAHHGDFFELKMFLALRFSYLLGAWIDYLDITPAPFGEHIYEPFCLCIKSAWLICFSSSSSWKRLLALIQQWEVSWDDTLDPAVSYKIGQVVDAKVIHLDYNNSRIFLSLKDVKFHPSISETAHYALDSFPHVLLLSR</sequence>
<proteinExistence type="predicted"/>
<dbReference type="EnsemblPlants" id="Zm00001eb007100_T002">
    <property type="protein sequence ID" value="Zm00001eb007100_P002"/>
    <property type="gene ID" value="Zm00001eb007100"/>
</dbReference>
<name>A0A804LF91_MAIZE</name>
<reference evidence="2" key="2">
    <citation type="submission" date="2019-07" db="EMBL/GenBank/DDBJ databases">
        <authorList>
            <person name="Seetharam A."/>
            <person name="Woodhouse M."/>
            <person name="Cannon E."/>
        </authorList>
    </citation>
    <scope>NUCLEOTIDE SEQUENCE [LARGE SCALE GENOMIC DNA]</scope>
    <source>
        <strain evidence="2">cv. B73</strain>
    </source>
</reference>
<dbReference type="Gramene" id="Zm00001eb007100_T002">
    <property type="protein sequence ID" value="Zm00001eb007100_P002"/>
    <property type="gene ID" value="Zm00001eb007100"/>
</dbReference>
<dbReference type="AlphaFoldDB" id="A0A804LF91"/>
<dbReference type="GO" id="GO:0003676">
    <property type="term" value="F:nucleic acid binding"/>
    <property type="evidence" value="ECO:0007669"/>
    <property type="project" value="InterPro"/>
</dbReference>
<dbReference type="Pfam" id="PF00575">
    <property type="entry name" value="S1"/>
    <property type="match status" value="1"/>
</dbReference>
<dbReference type="PANTHER" id="PTHR47600:SF1">
    <property type="entry name" value="NUCLEIC ACID-BINDING, OB-FOLD-LIKE PROTEIN"/>
    <property type="match status" value="1"/>
</dbReference>